<organism evidence="4 5">
    <name type="scientific">Streptomyces thinghirensis</name>
    <dbReference type="NCBI Taxonomy" id="551547"/>
    <lineage>
        <taxon>Bacteria</taxon>
        <taxon>Bacillati</taxon>
        <taxon>Actinomycetota</taxon>
        <taxon>Actinomycetes</taxon>
        <taxon>Kitasatosporales</taxon>
        <taxon>Streptomycetaceae</taxon>
        <taxon>Streptomyces</taxon>
    </lineage>
</organism>
<comment type="caution">
    <text evidence="4">The sequence shown here is derived from an EMBL/GenBank/DDBJ whole genome shotgun (WGS) entry which is preliminary data.</text>
</comment>
<dbReference type="SUPFAM" id="SSF53223">
    <property type="entry name" value="Aminoacid dehydrogenase-like, N-terminal domain"/>
    <property type="match status" value="1"/>
</dbReference>
<reference evidence="5" key="1">
    <citation type="journal article" date="2019" name="Int. J. Syst. Evol. Microbiol.">
        <title>The Global Catalogue of Microorganisms (GCM) 10K type strain sequencing project: providing services to taxonomists for standard genome sequencing and annotation.</title>
        <authorList>
            <consortium name="The Broad Institute Genomics Platform"/>
            <consortium name="The Broad Institute Genome Sequencing Center for Infectious Disease"/>
            <person name="Wu L."/>
            <person name="Ma J."/>
        </authorList>
    </citation>
    <scope>NUCLEOTIDE SEQUENCE [LARGE SCALE GENOMIC DNA]</scope>
    <source>
        <strain evidence="5">JCM 18306</strain>
    </source>
</reference>
<evidence type="ECO:0000313" key="4">
    <source>
        <dbReference type="EMBL" id="GAA5214947.1"/>
    </source>
</evidence>
<dbReference type="InterPro" id="IPR022893">
    <property type="entry name" value="Shikimate_DH_fam"/>
</dbReference>
<dbReference type="Proteomes" id="UP001499878">
    <property type="component" value="Unassembled WGS sequence"/>
</dbReference>
<feature type="domain" description="Shikimate dehydrogenase substrate binding N-terminal" evidence="3">
    <location>
        <begin position="13"/>
        <end position="95"/>
    </location>
</feature>
<proteinExistence type="predicted"/>
<dbReference type="Pfam" id="PF08501">
    <property type="entry name" value="Shikimate_dh_N"/>
    <property type="match status" value="1"/>
</dbReference>
<dbReference type="PANTHER" id="PTHR21089">
    <property type="entry name" value="SHIKIMATE DEHYDROGENASE"/>
    <property type="match status" value="1"/>
</dbReference>
<accession>A0ABP9TFL3</accession>
<sequence length="269" mass="27633">MIAVSGATRLYAVLGDPVAQVQAPAMLNPVFADLGLDAVLVPVLAGAADLAEVVTGLQRIGNLDGLLITVPHKIEACAFADVLSPAVRAAGSTNAMRREADGRWTAENFDGAGFVLGLSAAGHELAGRRVTLVGAGGAGGAIAAAVLDAGAARLQVCDPDEERLSALLDRLAGHRPDRVAGGPVAELEGADLVVNATPLGLRPGDPLPFDPALTPAGAVVADIIMKPRRTALLRAAAAEGRLVHHGAHMLSHQLHLYRSFFRLAAPDRH</sequence>
<dbReference type="Gene3D" id="3.40.50.720">
    <property type="entry name" value="NAD(P)-binding Rossmann-like Domain"/>
    <property type="match status" value="1"/>
</dbReference>
<keyword evidence="5" id="KW-1185">Reference proteome</keyword>
<evidence type="ECO:0000313" key="5">
    <source>
        <dbReference type="Proteomes" id="UP001499878"/>
    </source>
</evidence>
<evidence type="ECO:0000259" key="3">
    <source>
        <dbReference type="Pfam" id="PF08501"/>
    </source>
</evidence>
<dbReference type="InterPro" id="IPR013708">
    <property type="entry name" value="Shikimate_DH-bd_N"/>
</dbReference>
<dbReference type="SUPFAM" id="SSF51735">
    <property type="entry name" value="NAD(P)-binding Rossmann-fold domains"/>
    <property type="match status" value="1"/>
</dbReference>
<dbReference type="InterPro" id="IPR036291">
    <property type="entry name" value="NAD(P)-bd_dom_sf"/>
</dbReference>
<dbReference type="RefSeq" id="WP_345636206.1">
    <property type="nucleotide sequence ID" value="NZ_BAABJR010000019.1"/>
</dbReference>
<evidence type="ECO:0000256" key="2">
    <source>
        <dbReference type="ARBA" id="ARBA00023141"/>
    </source>
</evidence>
<dbReference type="PANTHER" id="PTHR21089:SF1">
    <property type="entry name" value="BIFUNCTIONAL 3-DEHYDROQUINATE DEHYDRATASE_SHIKIMATE DEHYDROGENASE, CHLOROPLASTIC"/>
    <property type="match status" value="1"/>
</dbReference>
<evidence type="ECO:0000256" key="1">
    <source>
        <dbReference type="ARBA" id="ARBA00004871"/>
    </source>
</evidence>
<keyword evidence="2" id="KW-0057">Aromatic amino acid biosynthesis</keyword>
<name>A0ABP9TFL3_9ACTN</name>
<comment type="pathway">
    <text evidence="1">Metabolic intermediate biosynthesis; chorismate biosynthesis; chorismate from D-erythrose 4-phosphate and phosphoenolpyruvate: step 4/7.</text>
</comment>
<keyword evidence="2" id="KW-0028">Amino-acid biosynthesis</keyword>
<dbReference type="EMBL" id="BAABJR010000019">
    <property type="protein sequence ID" value="GAA5214947.1"/>
    <property type="molecule type" value="Genomic_DNA"/>
</dbReference>
<dbReference type="InterPro" id="IPR046346">
    <property type="entry name" value="Aminoacid_DH-like_N_sf"/>
</dbReference>
<gene>
    <name evidence="4" type="ORF">GCM10023323_62050</name>
</gene>
<dbReference type="Gene3D" id="3.40.50.10860">
    <property type="entry name" value="Leucine Dehydrogenase, chain A, domain 1"/>
    <property type="match status" value="1"/>
</dbReference>
<protein>
    <submittedName>
        <fullName evidence="4">Shikimate dehydrogenase</fullName>
    </submittedName>
</protein>